<gene>
    <name evidence="4" type="ORF">CAUJ_LOCUS5006</name>
</gene>
<feature type="disulfide bond" evidence="1">
    <location>
        <begin position="41"/>
        <end position="50"/>
    </location>
</feature>
<keyword evidence="2" id="KW-0472">Membrane</keyword>
<dbReference type="OrthoDB" id="5772665at2759"/>
<reference evidence="4" key="1">
    <citation type="submission" date="2020-10" db="EMBL/GenBank/DDBJ databases">
        <authorList>
            <person name="Kikuchi T."/>
        </authorList>
    </citation>
    <scope>NUCLEOTIDE SEQUENCE</scope>
    <source>
        <strain evidence="4">NKZ352</strain>
    </source>
</reference>
<protein>
    <recommendedName>
        <fullName evidence="3">EGF-like domain-containing protein</fullName>
    </recommendedName>
</protein>
<dbReference type="Gene3D" id="2.10.25.10">
    <property type="entry name" value="Laminin"/>
    <property type="match status" value="1"/>
</dbReference>
<dbReference type="Proteomes" id="UP000835052">
    <property type="component" value="Unassembled WGS sequence"/>
</dbReference>
<keyword evidence="2" id="KW-1133">Transmembrane helix</keyword>
<evidence type="ECO:0000313" key="5">
    <source>
        <dbReference type="Proteomes" id="UP000835052"/>
    </source>
</evidence>
<name>A0A8S1H116_9PELO</name>
<dbReference type="AlphaFoldDB" id="A0A8S1H116"/>
<accession>A0A8S1H116</accession>
<evidence type="ECO:0000256" key="2">
    <source>
        <dbReference type="SAM" id="Phobius"/>
    </source>
</evidence>
<dbReference type="PROSITE" id="PS00022">
    <property type="entry name" value="EGF_1"/>
    <property type="match status" value="1"/>
</dbReference>
<evidence type="ECO:0000259" key="3">
    <source>
        <dbReference type="PROSITE" id="PS50026"/>
    </source>
</evidence>
<comment type="caution">
    <text evidence="4">The sequence shown here is derived from an EMBL/GenBank/DDBJ whole genome shotgun (WGS) entry which is preliminary data.</text>
</comment>
<dbReference type="SUPFAM" id="SSF57196">
    <property type="entry name" value="EGF/Laminin"/>
    <property type="match status" value="1"/>
</dbReference>
<feature type="transmembrane region" description="Helical" evidence="2">
    <location>
        <begin position="66"/>
        <end position="86"/>
    </location>
</feature>
<keyword evidence="2" id="KW-0812">Transmembrane</keyword>
<feature type="domain" description="EGF-like" evidence="3">
    <location>
        <begin position="15"/>
        <end position="51"/>
    </location>
</feature>
<dbReference type="CDD" id="cd00054">
    <property type="entry name" value="EGF_CA"/>
    <property type="match status" value="1"/>
</dbReference>
<dbReference type="InterPro" id="IPR000742">
    <property type="entry name" value="EGF"/>
</dbReference>
<sequence length="151" mass="16961">MYALSRMYFINSLEFLSSCLSTKCVNGGICANVTGGHRCECAAPYHGPFCQFDGNEHTYEWSSIEVTVFLFVIVMVLCAVAVVCCASSSRMGFYISVPNKLYNRWEEEEELCDESEPGEYLPMANVNKGIVTSRTRETVIDDYEESSILQL</sequence>
<organism evidence="4 5">
    <name type="scientific">Caenorhabditis auriculariae</name>
    <dbReference type="NCBI Taxonomy" id="2777116"/>
    <lineage>
        <taxon>Eukaryota</taxon>
        <taxon>Metazoa</taxon>
        <taxon>Ecdysozoa</taxon>
        <taxon>Nematoda</taxon>
        <taxon>Chromadorea</taxon>
        <taxon>Rhabditida</taxon>
        <taxon>Rhabditina</taxon>
        <taxon>Rhabditomorpha</taxon>
        <taxon>Rhabditoidea</taxon>
        <taxon>Rhabditidae</taxon>
        <taxon>Peloderinae</taxon>
        <taxon>Caenorhabditis</taxon>
    </lineage>
</organism>
<dbReference type="EMBL" id="CAJGYM010000010">
    <property type="protein sequence ID" value="CAD6189087.1"/>
    <property type="molecule type" value="Genomic_DNA"/>
</dbReference>
<keyword evidence="1" id="KW-0245">EGF-like domain</keyword>
<dbReference type="PROSITE" id="PS01186">
    <property type="entry name" value="EGF_2"/>
    <property type="match status" value="1"/>
</dbReference>
<proteinExistence type="predicted"/>
<comment type="caution">
    <text evidence="1">Lacks conserved residue(s) required for the propagation of feature annotation.</text>
</comment>
<evidence type="ECO:0000313" key="4">
    <source>
        <dbReference type="EMBL" id="CAD6189087.1"/>
    </source>
</evidence>
<evidence type="ECO:0000256" key="1">
    <source>
        <dbReference type="PROSITE-ProRule" id="PRU00076"/>
    </source>
</evidence>
<dbReference type="PROSITE" id="PS50026">
    <property type="entry name" value="EGF_3"/>
    <property type="match status" value="1"/>
</dbReference>
<keyword evidence="5" id="KW-1185">Reference proteome</keyword>
<keyword evidence="1" id="KW-1015">Disulfide bond</keyword>